<dbReference type="Proteomes" id="UP001156641">
    <property type="component" value="Unassembled WGS sequence"/>
</dbReference>
<feature type="chain" id="PRO_5045868687" description="Porin" evidence="1">
    <location>
        <begin position="27"/>
        <end position="409"/>
    </location>
</feature>
<evidence type="ECO:0000313" key="2">
    <source>
        <dbReference type="EMBL" id="GLR67263.1"/>
    </source>
</evidence>
<proteinExistence type="predicted"/>
<name>A0ABQ6AAK9_9PROT</name>
<protein>
    <recommendedName>
        <fullName evidence="4">Porin</fullName>
    </recommendedName>
</protein>
<gene>
    <name evidence="2" type="ORF">GCM10010909_19440</name>
</gene>
<reference evidence="3" key="1">
    <citation type="journal article" date="2019" name="Int. J. Syst. Evol. Microbiol.">
        <title>The Global Catalogue of Microorganisms (GCM) 10K type strain sequencing project: providing services to taxonomists for standard genome sequencing and annotation.</title>
        <authorList>
            <consortium name="The Broad Institute Genomics Platform"/>
            <consortium name="The Broad Institute Genome Sequencing Center for Infectious Disease"/>
            <person name="Wu L."/>
            <person name="Ma J."/>
        </authorList>
    </citation>
    <scope>NUCLEOTIDE SEQUENCE [LARGE SCALE GENOMIC DNA]</scope>
    <source>
        <strain evidence="3">NBRC 112502</strain>
    </source>
</reference>
<evidence type="ECO:0008006" key="4">
    <source>
        <dbReference type="Google" id="ProtNLM"/>
    </source>
</evidence>
<feature type="signal peptide" evidence="1">
    <location>
        <begin position="1"/>
        <end position="26"/>
    </location>
</feature>
<sequence>MNIRQKILCLTVSAIAIAACAPTAKAMSGPAAIQIDGGPLGPLELSGAADGMAYFFSGTQRYADTGGIGAPATNNAGPKAVGMQFMNGEIELQKNTGVLQATIEVGSTNYIYLGLGQNPSSIQSFSTGPLYGAYVTLAPTGSPVTISVGQVTGLEGYEAGQEFNNANIFLSQIAYVESGQGRGVIANYASGPVSASVFFGDGYDTGVFNSLQAVAGYTFNSNNSVDVYYGGNLGRTGVHANTYGNGSLAYSNSYVGAAPEFENSQMVGAFYSYTVGHLNLVPELQYEYAKADATLGIQKGMSNIVGAVFADYSFGTSPYSVGAWVEYFDQHESVADATNGTYWFYGPNATGEAISVTPTWQEKDIFLRADVGALLLNRTSAYGLPKYGYGNQHNDSFQLSGLLETGLVF</sequence>
<keyword evidence="3" id="KW-1185">Reference proteome</keyword>
<dbReference type="EMBL" id="BSOS01000065">
    <property type="protein sequence ID" value="GLR67263.1"/>
    <property type="molecule type" value="Genomic_DNA"/>
</dbReference>
<organism evidence="2 3">
    <name type="scientific">Acidocella aquatica</name>
    <dbReference type="NCBI Taxonomy" id="1922313"/>
    <lineage>
        <taxon>Bacteria</taxon>
        <taxon>Pseudomonadati</taxon>
        <taxon>Pseudomonadota</taxon>
        <taxon>Alphaproteobacteria</taxon>
        <taxon>Acetobacterales</taxon>
        <taxon>Acidocellaceae</taxon>
        <taxon>Acidocella</taxon>
    </lineage>
</organism>
<evidence type="ECO:0000256" key="1">
    <source>
        <dbReference type="SAM" id="SignalP"/>
    </source>
</evidence>
<comment type="caution">
    <text evidence="2">The sequence shown here is derived from an EMBL/GenBank/DDBJ whole genome shotgun (WGS) entry which is preliminary data.</text>
</comment>
<dbReference type="PROSITE" id="PS51257">
    <property type="entry name" value="PROKAR_LIPOPROTEIN"/>
    <property type="match status" value="1"/>
</dbReference>
<accession>A0ABQ6AAK9</accession>
<keyword evidence="1" id="KW-0732">Signal</keyword>
<evidence type="ECO:0000313" key="3">
    <source>
        <dbReference type="Proteomes" id="UP001156641"/>
    </source>
</evidence>
<dbReference type="RefSeq" id="WP_284257991.1">
    <property type="nucleotide sequence ID" value="NZ_BSOS01000065.1"/>
</dbReference>